<sequence length="488" mass="52079">MQATAQWQPIRHQRGVLTVFTGVFILVMLTLMMMFAVRAGVAEQRTSSNEVRQKLALHAAETGIQHAKEYFIANSALIASDLIDKLPDGTDGWLAAGATRWLPCADVDLSAGHGSHPCFAEPDLDRRAETYYYSRNGSTEVSLGTDTVLSGTGQEVTVYALLCKLMVSDFASPPVQGCSRDPNIADEYHYMITILARGRADCSDGTCGAEALVAEPLANYGVLSGGNGPGVPLTTRTSWAPSGTAEIIPNPNGGGVGVPVSVWLNNNPNCPNQAVVDPSSGSWSTCELHEWYETEQVPENLECPGSCSCSVSESISYTHGNSDVIGIDMDLDTEFPCDLFTFYFGIPKTHYEAIKSQAQIIDDCSELGPNSYGVYWATGPLCHIGSNTVIGSQHAPVMLISAASTIRFNGGTKMFGTLYVTDVEDAAASIEGTGNNTFYGAVIVDAAIDKFSGTFQVVYVETVARITAGTGGIGTLAGGWTDFHRDWE</sequence>
<comment type="caution">
    <text evidence="3">The sequence shown here is derived from an EMBL/GenBank/DDBJ whole genome shotgun (WGS) entry which is preliminary data.</text>
</comment>
<dbReference type="InterPro" id="IPR025746">
    <property type="entry name" value="PilX_N_dom"/>
</dbReference>
<keyword evidence="4" id="KW-1185">Reference proteome</keyword>
<keyword evidence="1" id="KW-0812">Transmembrane</keyword>
<dbReference type="Proteomes" id="UP001359886">
    <property type="component" value="Unassembled WGS sequence"/>
</dbReference>
<feature type="domain" description="Type 4 fimbrial biogenesis protein PilX N-terminal" evidence="2">
    <location>
        <begin position="23"/>
        <end position="64"/>
    </location>
</feature>
<dbReference type="Pfam" id="PF14341">
    <property type="entry name" value="PilX_N"/>
    <property type="match status" value="1"/>
</dbReference>
<keyword evidence="1" id="KW-1133">Transmembrane helix</keyword>
<protein>
    <submittedName>
        <fullName evidence="3">PilX N-terminal domain-containing pilus assembly protein</fullName>
    </submittedName>
</protein>
<organism evidence="3 4">
    <name type="scientific">Elongatibacter sediminis</name>
    <dbReference type="NCBI Taxonomy" id="3119006"/>
    <lineage>
        <taxon>Bacteria</taxon>
        <taxon>Pseudomonadati</taxon>
        <taxon>Pseudomonadota</taxon>
        <taxon>Gammaproteobacteria</taxon>
        <taxon>Chromatiales</taxon>
        <taxon>Wenzhouxiangellaceae</taxon>
        <taxon>Elongatibacter</taxon>
    </lineage>
</organism>
<reference evidence="3 4" key="1">
    <citation type="submission" date="2024-02" db="EMBL/GenBank/DDBJ databases">
        <title>A novel Wenzhouxiangellaceae bacterium, isolated from coastal sediments.</title>
        <authorList>
            <person name="Du Z.-J."/>
            <person name="Ye Y.-Q."/>
            <person name="Zhang X.-Y."/>
        </authorList>
    </citation>
    <scope>NUCLEOTIDE SEQUENCE [LARGE SCALE GENOMIC DNA]</scope>
    <source>
        <strain evidence="3 4">CH-27</strain>
    </source>
</reference>
<name>A0AAW9RA35_9GAMM</name>
<evidence type="ECO:0000256" key="1">
    <source>
        <dbReference type="SAM" id="Phobius"/>
    </source>
</evidence>
<dbReference type="AlphaFoldDB" id="A0AAW9RA35"/>
<evidence type="ECO:0000313" key="3">
    <source>
        <dbReference type="EMBL" id="MEJ8568495.1"/>
    </source>
</evidence>
<proteinExistence type="predicted"/>
<keyword evidence="1" id="KW-0472">Membrane</keyword>
<evidence type="ECO:0000259" key="2">
    <source>
        <dbReference type="Pfam" id="PF14341"/>
    </source>
</evidence>
<gene>
    <name evidence="3" type="ORF">V3330_12750</name>
</gene>
<accession>A0AAW9RA35</accession>
<dbReference type="EMBL" id="JAZHOG010000008">
    <property type="protein sequence ID" value="MEJ8568495.1"/>
    <property type="molecule type" value="Genomic_DNA"/>
</dbReference>
<dbReference type="RefSeq" id="WP_354695817.1">
    <property type="nucleotide sequence ID" value="NZ_JAZHOG010000008.1"/>
</dbReference>
<feature type="transmembrane region" description="Helical" evidence="1">
    <location>
        <begin position="16"/>
        <end position="37"/>
    </location>
</feature>
<evidence type="ECO:0000313" key="4">
    <source>
        <dbReference type="Proteomes" id="UP001359886"/>
    </source>
</evidence>